<comment type="function">
    <text evidence="1">Required for the transposition of the insertion element.</text>
</comment>
<proteinExistence type="inferred from homology"/>
<sequence>MRLTLTWDQGLEMACHGQIAPLLREGVFFAHPASPWQRGTNENTNGLLRQYFPKRTDLSVHTPADLQAVQDRLNNRPRKTLGWRTPADVLRDVLSS</sequence>
<dbReference type="InterPro" id="IPR001584">
    <property type="entry name" value="Integrase_cat-core"/>
</dbReference>
<dbReference type="GO" id="GO:0005829">
    <property type="term" value="C:cytosol"/>
    <property type="evidence" value="ECO:0007669"/>
    <property type="project" value="TreeGrafter"/>
</dbReference>
<dbReference type="PROSITE" id="PS01043">
    <property type="entry name" value="TRANSPOSASE_IS30"/>
    <property type="match status" value="1"/>
</dbReference>
<dbReference type="InterPro" id="IPR053392">
    <property type="entry name" value="Transposase_IS30-like"/>
</dbReference>
<evidence type="ECO:0000313" key="4">
    <source>
        <dbReference type="EMBL" id="GGM34236.1"/>
    </source>
</evidence>
<dbReference type="Proteomes" id="UP000637578">
    <property type="component" value="Unassembled WGS sequence"/>
</dbReference>
<name>A0A8J3C8L7_9PSEU</name>
<dbReference type="GO" id="GO:0015074">
    <property type="term" value="P:DNA integration"/>
    <property type="evidence" value="ECO:0007669"/>
    <property type="project" value="InterPro"/>
</dbReference>
<dbReference type="PROSITE" id="PS50994">
    <property type="entry name" value="INTEGRASE"/>
    <property type="match status" value="1"/>
</dbReference>
<evidence type="ECO:0000256" key="1">
    <source>
        <dbReference type="ARBA" id="ARBA00002190"/>
    </source>
</evidence>
<dbReference type="EMBL" id="BMMK01000001">
    <property type="protein sequence ID" value="GGM34236.1"/>
    <property type="molecule type" value="Genomic_DNA"/>
</dbReference>
<accession>A0A8J3C8L7</accession>
<dbReference type="InterPro" id="IPR001598">
    <property type="entry name" value="Transposase_IS30_CS"/>
</dbReference>
<dbReference type="InterPro" id="IPR051917">
    <property type="entry name" value="Transposase-Integrase"/>
</dbReference>
<protein>
    <recommendedName>
        <fullName evidence="3">Integrase catalytic domain-containing protein</fullName>
    </recommendedName>
</protein>
<keyword evidence="5" id="KW-1185">Reference proteome</keyword>
<dbReference type="GO" id="GO:0006313">
    <property type="term" value="P:DNA transposition"/>
    <property type="evidence" value="ECO:0007669"/>
    <property type="project" value="InterPro"/>
</dbReference>
<dbReference type="InterPro" id="IPR012337">
    <property type="entry name" value="RNaseH-like_sf"/>
</dbReference>
<organism evidence="4 5">
    <name type="scientific">Longimycelium tulufanense</name>
    <dbReference type="NCBI Taxonomy" id="907463"/>
    <lineage>
        <taxon>Bacteria</taxon>
        <taxon>Bacillati</taxon>
        <taxon>Actinomycetota</taxon>
        <taxon>Actinomycetes</taxon>
        <taxon>Pseudonocardiales</taxon>
        <taxon>Pseudonocardiaceae</taxon>
        <taxon>Longimycelium</taxon>
    </lineage>
</organism>
<evidence type="ECO:0000256" key="2">
    <source>
        <dbReference type="ARBA" id="ARBA00006363"/>
    </source>
</evidence>
<gene>
    <name evidence="4" type="ORF">GCM10012275_01960</name>
</gene>
<dbReference type="GO" id="GO:0004803">
    <property type="term" value="F:transposase activity"/>
    <property type="evidence" value="ECO:0007669"/>
    <property type="project" value="InterPro"/>
</dbReference>
<evidence type="ECO:0000313" key="5">
    <source>
        <dbReference type="Proteomes" id="UP000637578"/>
    </source>
</evidence>
<dbReference type="NCBIfam" id="NF033563">
    <property type="entry name" value="transpos_IS30"/>
    <property type="match status" value="1"/>
</dbReference>
<dbReference type="SUPFAM" id="SSF53098">
    <property type="entry name" value="Ribonuclease H-like"/>
    <property type="match status" value="1"/>
</dbReference>
<comment type="caution">
    <text evidence="4">The sequence shown here is derived from an EMBL/GenBank/DDBJ whole genome shotgun (WGS) entry which is preliminary data.</text>
</comment>
<dbReference type="PANTHER" id="PTHR10948:SF23">
    <property type="entry name" value="TRANSPOSASE INSI FOR INSERTION SEQUENCE ELEMENT IS30A-RELATED"/>
    <property type="match status" value="1"/>
</dbReference>
<reference evidence="4" key="1">
    <citation type="journal article" date="2014" name="Int. J. Syst. Evol. Microbiol.">
        <title>Complete genome sequence of Corynebacterium casei LMG S-19264T (=DSM 44701T), isolated from a smear-ripened cheese.</title>
        <authorList>
            <consortium name="US DOE Joint Genome Institute (JGI-PGF)"/>
            <person name="Walter F."/>
            <person name="Albersmeier A."/>
            <person name="Kalinowski J."/>
            <person name="Ruckert C."/>
        </authorList>
    </citation>
    <scope>NUCLEOTIDE SEQUENCE</scope>
    <source>
        <strain evidence="4">CGMCC 4.5737</strain>
    </source>
</reference>
<comment type="similarity">
    <text evidence="2">Belongs to the transposase IS30 family.</text>
</comment>
<dbReference type="PANTHER" id="PTHR10948">
    <property type="entry name" value="TRANSPOSASE"/>
    <property type="match status" value="1"/>
</dbReference>
<feature type="domain" description="Integrase catalytic" evidence="3">
    <location>
        <begin position="1"/>
        <end position="94"/>
    </location>
</feature>
<dbReference type="Gene3D" id="3.30.420.10">
    <property type="entry name" value="Ribonuclease H-like superfamily/Ribonuclease H"/>
    <property type="match status" value="1"/>
</dbReference>
<evidence type="ECO:0000259" key="3">
    <source>
        <dbReference type="PROSITE" id="PS50994"/>
    </source>
</evidence>
<dbReference type="InterPro" id="IPR036397">
    <property type="entry name" value="RNaseH_sf"/>
</dbReference>
<reference evidence="4" key="2">
    <citation type="submission" date="2020-09" db="EMBL/GenBank/DDBJ databases">
        <authorList>
            <person name="Sun Q."/>
            <person name="Zhou Y."/>
        </authorList>
    </citation>
    <scope>NUCLEOTIDE SEQUENCE</scope>
    <source>
        <strain evidence="4">CGMCC 4.5737</strain>
    </source>
</reference>
<dbReference type="AlphaFoldDB" id="A0A8J3C8L7"/>
<dbReference type="GO" id="GO:0003677">
    <property type="term" value="F:DNA binding"/>
    <property type="evidence" value="ECO:0007669"/>
    <property type="project" value="InterPro"/>
</dbReference>